<dbReference type="Proteomes" id="UP000677218">
    <property type="component" value="Unassembled WGS sequence"/>
</dbReference>
<name>A0A916QI79_9LACO</name>
<keyword evidence="3" id="KW-1185">Reference proteome</keyword>
<sequence>MNKTYLKFVGVSLVLLLLMRYSGLLNGINYYQLNFGWVSGKIFVLASNWYMLVYDYLAISVPKQERLDLELLVQVRALTWGRQVAAFAKRDLPYLACLWLGHMPFMSTDWRQLIALIITSLIAVVLLHPVKKPAQTSTGIGIYVATCLLVLRTVLNSMG</sequence>
<reference evidence="2" key="1">
    <citation type="submission" date="2020-08" db="EMBL/GenBank/DDBJ databases">
        <title>Taxonomic study for Lactobacillus species isolated from hardwood bark.</title>
        <authorList>
            <person name="Tohno M."/>
            <person name="Tanizawa Y."/>
        </authorList>
    </citation>
    <scope>NUCLEOTIDE SEQUENCE</scope>
    <source>
        <strain evidence="2">B40</strain>
    </source>
</reference>
<organism evidence="2 3">
    <name type="scientific">Lactobacillus corticis</name>
    <dbReference type="NCBI Taxonomy" id="2201249"/>
    <lineage>
        <taxon>Bacteria</taxon>
        <taxon>Bacillati</taxon>
        <taxon>Bacillota</taxon>
        <taxon>Bacilli</taxon>
        <taxon>Lactobacillales</taxon>
        <taxon>Lactobacillaceae</taxon>
        <taxon>Lactobacillus</taxon>
    </lineage>
</organism>
<evidence type="ECO:0000256" key="1">
    <source>
        <dbReference type="SAM" id="Phobius"/>
    </source>
</evidence>
<keyword evidence="1" id="KW-1133">Transmembrane helix</keyword>
<feature type="transmembrane region" description="Helical" evidence="1">
    <location>
        <begin position="136"/>
        <end position="155"/>
    </location>
</feature>
<keyword evidence="1" id="KW-0812">Transmembrane</keyword>
<proteinExistence type="predicted"/>
<accession>A0A916QI79</accession>
<evidence type="ECO:0000313" key="2">
    <source>
        <dbReference type="EMBL" id="GFZ26512.1"/>
    </source>
</evidence>
<evidence type="ECO:0000313" key="3">
    <source>
        <dbReference type="Proteomes" id="UP000677218"/>
    </source>
</evidence>
<protein>
    <submittedName>
        <fullName evidence="2">Uncharacterized protein</fullName>
    </submittedName>
</protein>
<dbReference type="EMBL" id="BMAY01000002">
    <property type="protein sequence ID" value="GFZ26512.1"/>
    <property type="molecule type" value="Genomic_DNA"/>
</dbReference>
<dbReference type="AlphaFoldDB" id="A0A916QI79"/>
<feature type="transmembrane region" description="Helical" evidence="1">
    <location>
        <begin position="113"/>
        <end position="130"/>
    </location>
</feature>
<keyword evidence="1" id="KW-0472">Membrane</keyword>
<comment type="caution">
    <text evidence="2">The sequence shown here is derived from an EMBL/GenBank/DDBJ whole genome shotgun (WGS) entry which is preliminary data.</text>
</comment>
<gene>
    <name evidence="2" type="ORF">LCB40_03920</name>
</gene>
<dbReference type="RefSeq" id="WP_212780212.1">
    <property type="nucleotide sequence ID" value="NZ_BMAY01000002.1"/>
</dbReference>
<feature type="transmembrane region" description="Helical" evidence="1">
    <location>
        <begin position="37"/>
        <end position="57"/>
    </location>
</feature>